<dbReference type="GO" id="GO:0003676">
    <property type="term" value="F:nucleic acid binding"/>
    <property type="evidence" value="ECO:0007669"/>
    <property type="project" value="InterPro"/>
</dbReference>
<feature type="non-terminal residue" evidence="1">
    <location>
        <position position="1"/>
    </location>
</feature>
<evidence type="ECO:0000313" key="2">
    <source>
        <dbReference type="Proteomes" id="UP001218188"/>
    </source>
</evidence>
<evidence type="ECO:0008006" key="3">
    <source>
        <dbReference type="Google" id="ProtNLM"/>
    </source>
</evidence>
<evidence type="ECO:0000313" key="1">
    <source>
        <dbReference type="EMBL" id="KAJ7018492.1"/>
    </source>
</evidence>
<accession>A0AAD6S3Y0</accession>
<dbReference type="Proteomes" id="UP001218188">
    <property type="component" value="Unassembled WGS sequence"/>
</dbReference>
<keyword evidence="2" id="KW-1185">Reference proteome</keyword>
<gene>
    <name evidence="1" type="ORF">C8F04DRAFT_977212</name>
</gene>
<proteinExistence type="predicted"/>
<dbReference type="InterPro" id="IPR036397">
    <property type="entry name" value="RNaseH_sf"/>
</dbReference>
<organism evidence="1 2">
    <name type="scientific">Mycena alexandri</name>
    <dbReference type="NCBI Taxonomy" id="1745969"/>
    <lineage>
        <taxon>Eukaryota</taxon>
        <taxon>Fungi</taxon>
        <taxon>Dikarya</taxon>
        <taxon>Basidiomycota</taxon>
        <taxon>Agaricomycotina</taxon>
        <taxon>Agaricomycetes</taxon>
        <taxon>Agaricomycetidae</taxon>
        <taxon>Agaricales</taxon>
        <taxon>Marasmiineae</taxon>
        <taxon>Mycenaceae</taxon>
        <taxon>Mycena</taxon>
    </lineage>
</organism>
<dbReference type="AlphaFoldDB" id="A0AAD6S3Y0"/>
<protein>
    <recommendedName>
        <fullName evidence="3">Tc1-like transposase DDE domain-containing protein</fullName>
    </recommendedName>
</protein>
<dbReference type="Gene3D" id="3.30.420.10">
    <property type="entry name" value="Ribonuclease H-like superfamily/Ribonuclease H"/>
    <property type="match status" value="1"/>
</dbReference>
<sequence>LIYLSPYSPDFNPCEEGFSSLKAWVRRNRDDVLSEMEGRDDCDPISMLWNGVHETMTPQNIKGWFRDSGYIA</sequence>
<reference evidence="1" key="1">
    <citation type="submission" date="2023-03" db="EMBL/GenBank/DDBJ databases">
        <title>Massive genome expansion in bonnet fungi (Mycena s.s.) driven by repeated elements and novel gene families across ecological guilds.</title>
        <authorList>
            <consortium name="Lawrence Berkeley National Laboratory"/>
            <person name="Harder C.B."/>
            <person name="Miyauchi S."/>
            <person name="Viragh M."/>
            <person name="Kuo A."/>
            <person name="Thoen E."/>
            <person name="Andreopoulos B."/>
            <person name="Lu D."/>
            <person name="Skrede I."/>
            <person name="Drula E."/>
            <person name="Henrissat B."/>
            <person name="Morin E."/>
            <person name="Kohler A."/>
            <person name="Barry K."/>
            <person name="LaButti K."/>
            <person name="Morin E."/>
            <person name="Salamov A."/>
            <person name="Lipzen A."/>
            <person name="Mereny Z."/>
            <person name="Hegedus B."/>
            <person name="Baldrian P."/>
            <person name="Stursova M."/>
            <person name="Weitz H."/>
            <person name="Taylor A."/>
            <person name="Grigoriev I.V."/>
            <person name="Nagy L.G."/>
            <person name="Martin F."/>
            <person name="Kauserud H."/>
        </authorList>
    </citation>
    <scope>NUCLEOTIDE SEQUENCE</scope>
    <source>
        <strain evidence="1">CBHHK200</strain>
    </source>
</reference>
<name>A0AAD6S3Y0_9AGAR</name>
<comment type="caution">
    <text evidence="1">The sequence shown here is derived from an EMBL/GenBank/DDBJ whole genome shotgun (WGS) entry which is preliminary data.</text>
</comment>
<dbReference type="EMBL" id="JARJCM010000338">
    <property type="protein sequence ID" value="KAJ7018492.1"/>
    <property type="molecule type" value="Genomic_DNA"/>
</dbReference>